<reference evidence="2 3" key="1">
    <citation type="submission" date="2022-12" db="EMBL/GenBank/DDBJ databases">
        <title>Metagenome assembled genome from gulf of manar.</title>
        <authorList>
            <person name="Kohli P."/>
            <person name="Pk S."/>
            <person name="Venkata Ramana C."/>
            <person name="Sasikala C."/>
        </authorList>
    </citation>
    <scope>NUCLEOTIDE SEQUENCE [LARGE SCALE GENOMIC DNA]</scope>
    <source>
        <strain evidence="2">JB008</strain>
    </source>
</reference>
<sequence length="580" mass="63221">MKKSLSLISIILLCTSALFAQESITPEGSNTFQSSNGTVRNAYDYLLDPAYVDMMEGETLFFALDNSGDQFGTDYFNGFRAGWAVDENLGFIINYRTDSYMIDKNLGDGTDSTENITYDYTGYDQATGQYTTITETVNDELEDNNIEHSLFFHTIYNLGDGMGIAVQTLADVDFYNYKNLAYTDTYSNTASPTDATLTTRGDQTETIDSLLDNDRNIIALDVEFGMDSDDFLTRVVLGLEANNIRFSSSAHTVTVTDFNDGAGVDNTIRDDETITSYTGQYYTTDGTSANASFGMNSSTPLYLSTIGAGIGSDTEIPMDGFTLVIPGDIGFDFPMGKLQTVASTTTVTYDDADADNIETSRSVDTDTTTLDMGLDMYARTGAGIKKIFTPAENVIVTAIPGLYASVDVYNDTRTRTTTALTQVDGDGDGAYTTVSSDTDTEYTQSGYEYKTSRLTTNISFQLPVGLEWKANELMSFRAGYDMSLTVSMVGLSTLQTGNSAYTYEQYTDNLDSANSYDLRRIDGSNDDSIATTTFTTDFGFSATGMFGASLDISENFTVDLMATGSTVEIDAFTVMGIMKY</sequence>
<evidence type="ECO:0008006" key="4">
    <source>
        <dbReference type="Google" id="ProtNLM"/>
    </source>
</evidence>
<dbReference type="Proteomes" id="UP001221217">
    <property type="component" value="Unassembled WGS sequence"/>
</dbReference>
<proteinExistence type="predicted"/>
<dbReference type="AlphaFoldDB" id="A0AAJ1IA54"/>
<protein>
    <recommendedName>
        <fullName evidence="4">Autotransporter domain-containing protein</fullName>
    </recommendedName>
</protein>
<evidence type="ECO:0000256" key="1">
    <source>
        <dbReference type="SAM" id="SignalP"/>
    </source>
</evidence>
<organism evidence="2 3">
    <name type="scientific">Candidatus Thalassospirochaeta sargassi</name>
    <dbReference type="NCBI Taxonomy" id="3119039"/>
    <lineage>
        <taxon>Bacteria</taxon>
        <taxon>Pseudomonadati</taxon>
        <taxon>Spirochaetota</taxon>
        <taxon>Spirochaetia</taxon>
        <taxon>Spirochaetales</taxon>
        <taxon>Spirochaetaceae</taxon>
        <taxon>Candidatus Thalassospirochaeta</taxon>
    </lineage>
</organism>
<name>A0AAJ1IA54_9SPIO</name>
<comment type="caution">
    <text evidence="2">The sequence shown here is derived from an EMBL/GenBank/DDBJ whole genome shotgun (WGS) entry which is preliminary data.</text>
</comment>
<dbReference type="EMBL" id="JAQQAL010000006">
    <property type="protein sequence ID" value="MDC7225404.1"/>
    <property type="molecule type" value="Genomic_DNA"/>
</dbReference>
<accession>A0AAJ1IA54</accession>
<feature type="chain" id="PRO_5042504443" description="Autotransporter domain-containing protein" evidence="1">
    <location>
        <begin position="21"/>
        <end position="580"/>
    </location>
</feature>
<keyword evidence="1" id="KW-0732">Signal</keyword>
<feature type="signal peptide" evidence="1">
    <location>
        <begin position="1"/>
        <end position="20"/>
    </location>
</feature>
<evidence type="ECO:0000313" key="2">
    <source>
        <dbReference type="EMBL" id="MDC7225404.1"/>
    </source>
</evidence>
<evidence type="ECO:0000313" key="3">
    <source>
        <dbReference type="Proteomes" id="UP001221217"/>
    </source>
</evidence>
<gene>
    <name evidence="2" type="ORF">PQJ61_01420</name>
</gene>